<evidence type="ECO:0000256" key="1">
    <source>
        <dbReference type="SAM" id="Phobius"/>
    </source>
</evidence>
<organism evidence="2 3">
    <name type="scientific">Haloactinospora alba</name>
    <dbReference type="NCBI Taxonomy" id="405555"/>
    <lineage>
        <taxon>Bacteria</taxon>
        <taxon>Bacillati</taxon>
        <taxon>Actinomycetota</taxon>
        <taxon>Actinomycetes</taxon>
        <taxon>Streptosporangiales</taxon>
        <taxon>Nocardiopsidaceae</taxon>
        <taxon>Haloactinospora</taxon>
    </lineage>
</organism>
<protein>
    <recommendedName>
        <fullName evidence="4">ABC-2 family transporter</fullName>
    </recommendedName>
</protein>
<keyword evidence="1" id="KW-0472">Membrane</keyword>
<feature type="transmembrane region" description="Helical" evidence="1">
    <location>
        <begin position="14"/>
        <end position="33"/>
    </location>
</feature>
<feature type="transmembrane region" description="Helical" evidence="1">
    <location>
        <begin position="261"/>
        <end position="285"/>
    </location>
</feature>
<accession>A0A543NJU9</accession>
<keyword evidence="1" id="KW-1133">Transmembrane helix</keyword>
<dbReference type="OrthoDB" id="3579673at2"/>
<keyword evidence="3" id="KW-1185">Reference proteome</keyword>
<feature type="transmembrane region" description="Helical" evidence="1">
    <location>
        <begin position="93"/>
        <end position="121"/>
    </location>
</feature>
<dbReference type="EMBL" id="VFQC01000001">
    <property type="protein sequence ID" value="TQN32143.1"/>
    <property type="molecule type" value="Genomic_DNA"/>
</dbReference>
<keyword evidence="1" id="KW-0812">Transmembrane</keyword>
<proteinExistence type="predicted"/>
<feature type="transmembrane region" description="Helical" evidence="1">
    <location>
        <begin position="170"/>
        <end position="192"/>
    </location>
</feature>
<dbReference type="AlphaFoldDB" id="A0A543NJU9"/>
<comment type="caution">
    <text evidence="2">The sequence shown here is derived from an EMBL/GenBank/DDBJ whole genome shotgun (WGS) entry which is preliminary data.</text>
</comment>
<sequence>MNGVLWLTWRQQRLGVAAAVVLAVAGAVYVQVFDDLWPFLGSLYLKMPETSDLLVRAVLLLVGVFWGAPLLARQFQEGTHRMVFTQSVSRRRWFTAQVGLAAVVAAVVAAVASSLLVWHAWSVNLLQGGYWVSWERLGSVPALPGIAAGWGERLADSYLPAVELGSNYSIYPPVALGYALLFLAVGVAAGVVLRRTVPAMALTLLVCGACYALADYVRPQALALAITTDGELSRKVDTAAEGGGVDGLRGTGTEFLPAREWFWIAQGAEAALCLAAAAAVMVFAWRRVRRMD</sequence>
<feature type="transmembrane region" description="Helical" evidence="1">
    <location>
        <begin position="197"/>
        <end position="214"/>
    </location>
</feature>
<dbReference type="RefSeq" id="WP_141923687.1">
    <property type="nucleotide sequence ID" value="NZ_VFQC01000001.1"/>
</dbReference>
<name>A0A543NJU9_9ACTN</name>
<feature type="transmembrane region" description="Helical" evidence="1">
    <location>
        <begin position="53"/>
        <end position="72"/>
    </location>
</feature>
<evidence type="ECO:0008006" key="4">
    <source>
        <dbReference type="Google" id="ProtNLM"/>
    </source>
</evidence>
<dbReference type="Proteomes" id="UP000317422">
    <property type="component" value="Unassembled WGS sequence"/>
</dbReference>
<evidence type="ECO:0000313" key="2">
    <source>
        <dbReference type="EMBL" id="TQN32143.1"/>
    </source>
</evidence>
<reference evidence="2 3" key="1">
    <citation type="submission" date="2019-06" db="EMBL/GenBank/DDBJ databases">
        <title>Sequencing the genomes of 1000 actinobacteria strains.</title>
        <authorList>
            <person name="Klenk H.-P."/>
        </authorList>
    </citation>
    <scope>NUCLEOTIDE SEQUENCE [LARGE SCALE GENOMIC DNA]</scope>
    <source>
        <strain evidence="2 3">DSM 45015</strain>
    </source>
</reference>
<gene>
    <name evidence="2" type="ORF">FHX37_2071</name>
</gene>
<evidence type="ECO:0000313" key="3">
    <source>
        <dbReference type="Proteomes" id="UP000317422"/>
    </source>
</evidence>